<dbReference type="Gene3D" id="3.30.559.70">
    <property type="entry name" value="Choline/Carnitine o-acyltransferase, domain 2"/>
    <property type="match status" value="1"/>
</dbReference>
<evidence type="ECO:0000256" key="10">
    <source>
        <dbReference type="SAM" id="MobiDB-lite"/>
    </source>
</evidence>
<keyword evidence="4" id="KW-0012">Acyltransferase</keyword>
<dbReference type="GO" id="GO:0008292">
    <property type="term" value="P:acetylcholine biosynthetic process"/>
    <property type="evidence" value="ECO:0007669"/>
    <property type="project" value="TreeGrafter"/>
</dbReference>
<dbReference type="GO" id="GO:0004102">
    <property type="term" value="F:choline O-acetyltransferase activity"/>
    <property type="evidence" value="ECO:0007669"/>
    <property type="project" value="UniProtKB-EC"/>
</dbReference>
<dbReference type="SUPFAM" id="SSF52777">
    <property type="entry name" value="CoA-dependent acyltransferases"/>
    <property type="match status" value="2"/>
</dbReference>
<dbReference type="InterPro" id="IPR039551">
    <property type="entry name" value="Cho/carn_acyl_trans"/>
</dbReference>
<proteinExistence type="inferred from homology"/>
<evidence type="ECO:0000256" key="8">
    <source>
        <dbReference type="ARBA" id="ARBA00048143"/>
    </source>
</evidence>
<dbReference type="InterPro" id="IPR023213">
    <property type="entry name" value="CAT-like_dom_sf"/>
</dbReference>
<dbReference type="GO" id="GO:0043005">
    <property type="term" value="C:neuron projection"/>
    <property type="evidence" value="ECO:0007669"/>
    <property type="project" value="TreeGrafter"/>
</dbReference>
<dbReference type="Pfam" id="PF00755">
    <property type="entry name" value="Carn_acyltransf"/>
    <property type="match status" value="2"/>
</dbReference>
<accession>A0A4V6AT26</accession>
<evidence type="ECO:0000256" key="5">
    <source>
        <dbReference type="ARBA" id="ARBA00037088"/>
    </source>
</evidence>
<gene>
    <name evidence="12" type="ORF">D9C73_019670</name>
</gene>
<dbReference type="InterPro" id="IPR000542">
    <property type="entry name" value="Carn_acyl_trans"/>
</dbReference>
<dbReference type="Gene3D" id="3.30.559.10">
    <property type="entry name" value="Chloramphenicol acetyltransferase-like domain"/>
    <property type="match status" value="2"/>
</dbReference>
<reference evidence="12 13" key="1">
    <citation type="submission" date="2019-01" db="EMBL/GenBank/DDBJ databases">
        <title>Genome Assembly of Collichthys lucidus.</title>
        <authorList>
            <person name="Cai M."/>
            <person name="Xiao S."/>
        </authorList>
    </citation>
    <scope>NUCLEOTIDE SEQUENCE [LARGE SCALE GENOMIC DNA]</scope>
    <source>
        <strain evidence="12">JT15FE1705JMU</strain>
        <tissue evidence="12">Muscle</tissue>
    </source>
</reference>
<keyword evidence="13" id="KW-1185">Reference proteome</keyword>
<evidence type="ECO:0000259" key="11">
    <source>
        <dbReference type="Pfam" id="PF00755"/>
    </source>
</evidence>
<dbReference type="AlphaFoldDB" id="A0A4V6AT26"/>
<dbReference type="InterPro" id="IPR042231">
    <property type="entry name" value="Cho/carn_acyl_trans_2"/>
</dbReference>
<evidence type="ECO:0000256" key="9">
    <source>
        <dbReference type="PIRSR" id="PIRSR600542-1"/>
    </source>
</evidence>
<protein>
    <recommendedName>
        <fullName evidence="7">Choline O-acetyltransferase</fullName>
        <ecNumber evidence="6">2.3.1.6</ecNumber>
    </recommendedName>
</protein>
<evidence type="ECO:0000256" key="7">
    <source>
        <dbReference type="ARBA" id="ARBA00040495"/>
    </source>
</evidence>
<dbReference type="Proteomes" id="UP000298787">
    <property type="component" value="Chromosome 17"/>
</dbReference>
<feature type="region of interest" description="Disordered" evidence="10">
    <location>
        <begin position="595"/>
        <end position="643"/>
    </location>
</feature>
<evidence type="ECO:0000313" key="12">
    <source>
        <dbReference type="EMBL" id="TKS85672.1"/>
    </source>
</evidence>
<comment type="function">
    <text evidence="5">Catalyzes the reversible synthesis of acetylcholine (ACh) from acetyl CoA and choline at cholinergic synapses.</text>
</comment>
<dbReference type="GO" id="GO:0005737">
    <property type="term" value="C:cytoplasm"/>
    <property type="evidence" value="ECO:0007669"/>
    <property type="project" value="TreeGrafter"/>
</dbReference>
<comment type="catalytic activity">
    <reaction evidence="8">
        <text>choline + acetyl-CoA = acetylcholine + CoA</text>
        <dbReference type="Rhea" id="RHEA:18821"/>
        <dbReference type="ChEBI" id="CHEBI:15354"/>
        <dbReference type="ChEBI" id="CHEBI:15355"/>
        <dbReference type="ChEBI" id="CHEBI:57287"/>
        <dbReference type="ChEBI" id="CHEBI:57288"/>
        <dbReference type="EC" id="2.3.1.6"/>
    </reaction>
</comment>
<evidence type="ECO:0000256" key="3">
    <source>
        <dbReference type="ARBA" id="ARBA00022979"/>
    </source>
</evidence>
<dbReference type="PANTHER" id="PTHR22589">
    <property type="entry name" value="CARNITINE O-ACYLTRANSFERASE"/>
    <property type="match status" value="1"/>
</dbReference>
<dbReference type="PANTHER" id="PTHR22589:SF14">
    <property type="entry name" value="CHOLINE O-ACETYLTRANSFERASE"/>
    <property type="match status" value="1"/>
</dbReference>
<keyword evidence="2 12" id="KW-0808">Transferase</keyword>
<evidence type="ECO:0000256" key="4">
    <source>
        <dbReference type="ARBA" id="ARBA00023315"/>
    </source>
</evidence>
<dbReference type="EMBL" id="CM014094">
    <property type="protein sequence ID" value="TKS85672.1"/>
    <property type="molecule type" value="Genomic_DNA"/>
</dbReference>
<keyword evidence="3" id="KW-0530">Neurotransmitter biosynthesis</keyword>
<feature type="active site" description="Proton acceptor" evidence="9">
    <location>
        <position position="297"/>
    </location>
</feature>
<evidence type="ECO:0000313" key="13">
    <source>
        <dbReference type="Proteomes" id="UP000298787"/>
    </source>
</evidence>
<dbReference type="GO" id="GO:0045202">
    <property type="term" value="C:synapse"/>
    <property type="evidence" value="ECO:0007669"/>
    <property type="project" value="GOC"/>
</dbReference>
<feature type="compositionally biased region" description="Polar residues" evidence="10">
    <location>
        <begin position="624"/>
        <end position="633"/>
    </location>
</feature>
<name>A0A4V6AT26_COLLU</name>
<comment type="similarity">
    <text evidence="1">Belongs to the carnitine/choline acetyltransferase family.</text>
</comment>
<organism evidence="12 13">
    <name type="scientific">Collichthys lucidus</name>
    <name type="common">Big head croaker</name>
    <name type="synonym">Sciaena lucida</name>
    <dbReference type="NCBI Taxonomy" id="240159"/>
    <lineage>
        <taxon>Eukaryota</taxon>
        <taxon>Metazoa</taxon>
        <taxon>Chordata</taxon>
        <taxon>Craniata</taxon>
        <taxon>Vertebrata</taxon>
        <taxon>Euteleostomi</taxon>
        <taxon>Actinopterygii</taxon>
        <taxon>Neopterygii</taxon>
        <taxon>Teleostei</taxon>
        <taxon>Neoteleostei</taxon>
        <taxon>Acanthomorphata</taxon>
        <taxon>Eupercaria</taxon>
        <taxon>Sciaenidae</taxon>
        <taxon>Collichthys</taxon>
    </lineage>
</organism>
<evidence type="ECO:0000256" key="2">
    <source>
        <dbReference type="ARBA" id="ARBA00022679"/>
    </source>
</evidence>
<feature type="domain" description="Choline/carnitine acyltransferase" evidence="11">
    <location>
        <begin position="324"/>
        <end position="554"/>
    </location>
</feature>
<evidence type="ECO:0000256" key="1">
    <source>
        <dbReference type="ARBA" id="ARBA00005232"/>
    </source>
</evidence>
<evidence type="ECO:0000256" key="6">
    <source>
        <dbReference type="ARBA" id="ARBA00039091"/>
    </source>
</evidence>
<feature type="domain" description="Choline/carnitine acyltransferase" evidence="11">
    <location>
        <begin position="2"/>
        <end position="285"/>
    </location>
</feature>
<dbReference type="GO" id="GO:0007274">
    <property type="term" value="P:neuromuscular synaptic transmission"/>
    <property type="evidence" value="ECO:0007669"/>
    <property type="project" value="TreeGrafter"/>
</dbReference>
<dbReference type="STRING" id="240159.A0A4V6AT26"/>
<dbReference type="EC" id="2.3.1.6" evidence="6"/>
<sequence length="643" mass="72852">MYLRCMKHLLTEEQFNKTQRIVKEFGAPGGVGELLQSKLMERRENKANWVYDYWLNDMYLNNRLALPVNSSPVMVFPQQNFRAPIDSLRFAAHLISGVLEYKTLLDARALPLDYARGQLAGTPLCMEQYYRLFTSYRLPGPERDTLVAQESSVMPEPEHIIVACKNQFFVLDVVINFRRLNERDLLTQLEKIARMADSEEEQLPPIGLLTSDGRTEWAESRSVLMRESTNRDSLDMIERCMCLVCLDEATGPELSDTTRAMLMLHGGGVAKSGGNRWYDKPMQELTAAVESCANTRHSKELSLYSAQSIYSNTSHGKVYSYSLRLVKNLDMNVHKFWDYGKEFIKKQKMSPDAFIQVALQLAYYRCHGRPVSTYESASIRRFQEGRVDNIRSATPEALAFVKVMTEGELSTNDTEKMEKLRGAITAQTKYTILAITGMAIDNHLLGLREIAHELKMEKPEIFKDKAHLISNQFHSLHKSAVFEQTFKAASHSILKESLFPQVPTTVEMFCCYGPVLPNGYGACYNPQSDHIIFSVSSFHESPQTSSTAFVKCLVQGLLDMKDLCSKCNSSSNLTAQRQVQTVETHTQTEINWQNKTPQRTADRTKSKQTLPQVLLKTPDLSKVEAQTQTSSQGEAIYKNGGKS</sequence>